<dbReference type="RefSeq" id="XP_024738694.1">
    <property type="nucleotide sequence ID" value="XM_024872334.1"/>
</dbReference>
<keyword evidence="3" id="KW-1185">Reference proteome</keyword>
<evidence type="ECO:0000313" key="3">
    <source>
        <dbReference type="Proteomes" id="UP000235371"/>
    </source>
</evidence>
<gene>
    <name evidence="2" type="ORF">K444DRAFT_379786</name>
</gene>
<dbReference type="AlphaFoldDB" id="A0A2J6TFK0"/>
<evidence type="ECO:0000256" key="1">
    <source>
        <dbReference type="SAM" id="MobiDB-lite"/>
    </source>
</evidence>
<protein>
    <submittedName>
        <fullName evidence="2">Uncharacterized protein</fullName>
    </submittedName>
</protein>
<dbReference type="InParanoid" id="A0A2J6TFK0"/>
<feature type="compositionally biased region" description="Polar residues" evidence="1">
    <location>
        <begin position="447"/>
        <end position="466"/>
    </location>
</feature>
<sequence>MDIIMTEDGIDSPQGLYLSPEVWSMIGELIQSRSTLLALISTCRSFCDLFTPFLRRKFTFELTAIPSSRWRRKPLPTGLHYTQELEVLLEEFRGKGDLFGEYSESWNSGYVSLVVRILKEMKNLQSFRWIDSTYDDNYRPSLMLRNQELLQALKQSATIKNISILFASQHLDDQMDALNCSISLEGFDNLTSLELYNFYGDPDSLAVEIANVLAECPGLKTLGLGFACDFDCNASPDVLIIGEDEYTLHFLEKVCVNYASPTRVSLALDTLRLGHGIFLSDSVMREFSKTHKYLFKLVKLETLKIFYLFNGLVKWDFDEHESMDVDWDQLEDCKSLQRLSVSRLEMDLVSWLTNGCGSVVEELIVTDHYGMYDDDLDYFEYLLPRLSMLFVREMTIARRSGDEAWSDTDSSVTDSSEAEITSETGTILEVESLLIPQIHLKPRTLSMAGTPSQAGLRSDSETPSEA</sequence>
<feature type="region of interest" description="Disordered" evidence="1">
    <location>
        <begin position="445"/>
        <end position="466"/>
    </location>
</feature>
<accession>A0A2J6TFK0</accession>
<dbReference type="EMBL" id="KZ613786">
    <property type="protein sequence ID" value="PMD61790.1"/>
    <property type="molecule type" value="Genomic_DNA"/>
</dbReference>
<reference evidence="2 3" key="1">
    <citation type="submission" date="2016-04" db="EMBL/GenBank/DDBJ databases">
        <title>A degradative enzymes factory behind the ericoid mycorrhizal symbiosis.</title>
        <authorList>
            <consortium name="DOE Joint Genome Institute"/>
            <person name="Martino E."/>
            <person name="Morin E."/>
            <person name="Grelet G."/>
            <person name="Kuo A."/>
            <person name="Kohler A."/>
            <person name="Daghino S."/>
            <person name="Barry K."/>
            <person name="Choi C."/>
            <person name="Cichocki N."/>
            <person name="Clum A."/>
            <person name="Copeland A."/>
            <person name="Hainaut M."/>
            <person name="Haridas S."/>
            <person name="Labutti K."/>
            <person name="Lindquist E."/>
            <person name="Lipzen A."/>
            <person name="Khouja H.-R."/>
            <person name="Murat C."/>
            <person name="Ohm R."/>
            <person name="Olson A."/>
            <person name="Spatafora J."/>
            <person name="Veneault-Fourrey C."/>
            <person name="Henrissat B."/>
            <person name="Grigoriev I."/>
            <person name="Martin F."/>
            <person name="Perotto S."/>
        </authorList>
    </citation>
    <scope>NUCLEOTIDE SEQUENCE [LARGE SCALE GENOMIC DNA]</scope>
    <source>
        <strain evidence="2 3">E</strain>
    </source>
</reference>
<name>A0A2J6TFK0_9HELO</name>
<dbReference type="OrthoDB" id="3541994at2759"/>
<dbReference type="GeneID" id="36580415"/>
<organism evidence="2 3">
    <name type="scientific">Hyaloscypha bicolor E</name>
    <dbReference type="NCBI Taxonomy" id="1095630"/>
    <lineage>
        <taxon>Eukaryota</taxon>
        <taxon>Fungi</taxon>
        <taxon>Dikarya</taxon>
        <taxon>Ascomycota</taxon>
        <taxon>Pezizomycotina</taxon>
        <taxon>Leotiomycetes</taxon>
        <taxon>Helotiales</taxon>
        <taxon>Hyaloscyphaceae</taxon>
        <taxon>Hyaloscypha</taxon>
        <taxon>Hyaloscypha bicolor</taxon>
    </lineage>
</organism>
<proteinExistence type="predicted"/>
<dbReference type="Proteomes" id="UP000235371">
    <property type="component" value="Unassembled WGS sequence"/>
</dbReference>
<dbReference type="STRING" id="1095630.A0A2J6TFK0"/>
<evidence type="ECO:0000313" key="2">
    <source>
        <dbReference type="EMBL" id="PMD61790.1"/>
    </source>
</evidence>